<evidence type="ECO:0000313" key="11">
    <source>
        <dbReference type="Proteomes" id="UP000473681"/>
    </source>
</evidence>
<keyword evidence="7 8" id="KW-0472">Membrane</keyword>
<feature type="transmembrane region" description="Helical" evidence="8">
    <location>
        <begin position="258"/>
        <end position="284"/>
    </location>
</feature>
<keyword evidence="4" id="KW-1003">Cell membrane</keyword>
<organism evidence="9 12">
    <name type="scientific">Clostridium botulinum</name>
    <dbReference type="NCBI Taxonomy" id="1491"/>
    <lineage>
        <taxon>Bacteria</taxon>
        <taxon>Bacillati</taxon>
        <taxon>Bacillota</taxon>
        <taxon>Clostridia</taxon>
        <taxon>Eubacteriales</taxon>
        <taxon>Clostridiaceae</taxon>
        <taxon>Clostridium</taxon>
    </lineage>
</organism>
<dbReference type="PANTHER" id="PTHR21716:SF53">
    <property type="entry name" value="PERMEASE PERM-RELATED"/>
    <property type="match status" value="1"/>
</dbReference>
<feature type="transmembrane region" description="Helical" evidence="8">
    <location>
        <begin position="337"/>
        <end position="355"/>
    </location>
</feature>
<evidence type="ECO:0000256" key="2">
    <source>
        <dbReference type="ARBA" id="ARBA00009773"/>
    </source>
</evidence>
<evidence type="ECO:0000313" key="9">
    <source>
        <dbReference type="EMBL" id="NFF88345.1"/>
    </source>
</evidence>
<evidence type="ECO:0000256" key="8">
    <source>
        <dbReference type="SAM" id="Phobius"/>
    </source>
</evidence>
<keyword evidence="3" id="KW-0813">Transport</keyword>
<dbReference type="OrthoDB" id="9793390at2"/>
<dbReference type="EMBL" id="SWOV01000027">
    <property type="protein sequence ID" value="NFF88345.1"/>
    <property type="molecule type" value="Genomic_DNA"/>
</dbReference>
<comment type="similarity">
    <text evidence="2">Belongs to the autoinducer-2 exporter (AI-2E) (TC 2.A.86) family.</text>
</comment>
<comment type="subcellular location">
    <subcellularLocation>
        <location evidence="1">Cell membrane</location>
        <topology evidence="1">Multi-pass membrane protein</topology>
    </subcellularLocation>
</comment>
<dbReference type="InterPro" id="IPR002549">
    <property type="entry name" value="AI-2E-like"/>
</dbReference>
<evidence type="ECO:0000313" key="12">
    <source>
        <dbReference type="Proteomes" id="UP000476820"/>
    </source>
</evidence>
<keyword evidence="5 8" id="KW-0812">Transmembrane</keyword>
<gene>
    <name evidence="9" type="ORF">FC774_10740</name>
    <name evidence="10" type="ORF">FDB51_00800</name>
</gene>
<dbReference type="Proteomes" id="UP000473681">
    <property type="component" value="Unassembled WGS sequence"/>
</dbReference>
<accession>A0A0C2SG06</accession>
<evidence type="ECO:0000256" key="6">
    <source>
        <dbReference type="ARBA" id="ARBA00022989"/>
    </source>
</evidence>
<evidence type="ECO:0000256" key="7">
    <source>
        <dbReference type="ARBA" id="ARBA00023136"/>
    </source>
</evidence>
<evidence type="ECO:0000256" key="5">
    <source>
        <dbReference type="ARBA" id="ARBA00022692"/>
    </source>
</evidence>
<name>A0A0C2SG06_CLOBO</name>
<dbReference type="GO" id="GO:0055085">
    <property type="term" value="P:transmembrane transport"/>
    <property type="evidence" value="ECO:0007669"/>
    <property type="project" value="TreeGrafter"/>
</dbReference>
<evidence type="ECO:0000256" key="1">
    <source>
        <dbReference type="ARBA" id="ARBA00004651"/>
    </source>
</evidence>
<reference evidence="11 12" key="1">
    <citation type="submission" date="2019-04" db="EMBL/GenBank/DDBJ databases">
        <title>Genome sequencing of Clostridium botulinum Groups I-IV and Clostridium butyricum.</title>
        <authorList>
            <person name="Brunt J."/>
            <person name="Van Vliet A.H.M."/>
            <person name="Stringer S.C."/>
            <person name="Carter A.T."/>
            <person name="Peck M.W."/>
        </authorList>
    </citation>
    <scope>NUCLEOTIDE SEQUENCE [LARGE SCALE GENOMIC DNA]</scope>
    <source>
        <strain evidence="9 12">1605</strain>
        <strain evidence="10 11">CB-K-33E</strain>
    </source>
</reference>
<feature type="transmembrane region" description="Helical" evidence="8">
    <location>
        <begin position="89"/>
        <end position="116"/>
    </location>
</feature>
<feature type="transmembrane region" description="Helical" evidence="8">
    <location>
        <begin position="361"/>
        <end position="379"/>
    </location>
</feature>
<dbReference type="Proteomes" id="UP000476820">
    <property type="component" value="Unassembled WGS sequence"/>
</dbReference>
<feature type="transmembrane region" description="Helical" evidence="8">
    <location>
        <begin position="184"/>
        <end position="209"/>
    </location>
</feature>
<feature type="transmembrane region" description="Helical" evidence="8">
    <location>
        <begin position="43"/>
        <end position="68"/>
    </location>
</feature>
<dbReference type="Pfam" id="PF01594">
    <property type="entry name" value="AI-2E_transport"/>
    <property type="match status" value="1"/>
</dbReference>
<feature type="transmembrane region" description="Helical" evidence="8">
    <location>
        <begin position="296"/>
        <end position="325"/>
    </location>
</feature>
<dbReference type="AlphaFoldDB" id="A0A0C2SG06"/>
<keyword evidence="6 8" id="KW-1133">Transmembrane helix</keyword>
<protein>
    <submittedName>
        <fullName evidence="9">AI-2E family transporter</fullName>
    </submittedName>
</protein>
<evidence type="ECO:0000256" key="4">
    <source>
        <dbReference type="ARBA" id="ARBA00022475"/>
    </source>
</evidence>
<dbReference type="GO" id="GO:0005886">
    <property type="term" value="C:plasma membrane"/>
    <property type="evidence" value="ECO:0007669"/>
    <property type="project" value="UniProtKB-SubCell"/>
</dbReference>
<dbReference type="PANTHER" id="PTHR21716">
    <property type="entry name" value="TRANSMEMBRANE PROTEIN"/>
    <property type="match status" value="1"/>
</dbReference>
<comment type="caution">
    <text evidence="9">The sequence shown here is derived from an EMBL/GenBank/DDBJ whole genome shotgun (WGS) entry which is preliminary data.</text>
</comment>
<dbReference type="EMBL" id="SWVK01000001">
    <property type="protein sequence ID" value="NFN33689.1"/>
    <property type="molecule type" value="Genomic_DNA"/>
</dbReference>
<evidence type="ECO:0000313" key="10">
    <source>
        <dbReference type="EMBL" id="NFN33689.1"/>
    </source>
</evidence>
<evidence type="ECO:0000256" key="3">
    <source>
        <dbReference type="ARBA" id="ARBA00022448"/>
    </source>
</evidence>
<feature type="transmembrane region" description="Helical" evidence="8">
    <location>
        <begin position="12"/>
        <end position="37"/>
    </location>
</feature>
<proteinExistence type="inferred from homology"/>
<dbReference type="RefSeq" id="WP_012451161.1">
    <property type="nucleotide sequence ID" value="NZ_CP010520.1"/>
</dbReference>
<sequence length="396" mass="43710">MKIDIDKKLLKYGLYITITAITIYIAFAILFNIGTILGTTFDVIGGILSLIKPLLIAILITYILFPITKSIENFLKNNKLYKIKNKGTCRALSIIFSYLAIIGIILGLLCGIYFMIGGQLSKNISISNIVEYISTYLNTHSFSSSSISLALSKLNLPFLDAMEDHIVEVVNFIQNYITNNIGRMASFAVSIGSGLATFFIALIISIYLLKDHEYFINLWNKLYYLIFRNSKVGKKINYVFSTIHEVFGRFIRGQLLEAFFVGVLSAIALSIVGIDYAFVIGIIVGLSNLIPYVGPIVGTILAAIMGLLSGTPIKIVYAIIAMIIVQQIDNNLLAPKIVGNSVGLHAVFTMLAILIGGNIGGLFGMLLAVPLAASFKVLFNNWYTNYMKKENLKNKY</sequence>